<dbReference type="InterPro" id="IPR027417">
    <property type="entry name" value="P-loop_NTPase"/>
</dbReference>
<evidence type="ECO:0000313" key="1">
    <source>
        <dbReference type="EMBL" id="VEP11726.1"/>
    </source>
</evidence>
<dbReference type="SUPFAM" id="SSF52540">
    <property type="entry name" value="P-loop containing nucleoside triphosphate hydrolases"/>
    <property type="match status" value="1"/>
</dbReference>
<proteinExistence type="predicted"/>
<evidence type="ECO:0008006" key="3">
    <source>
        <dbReference type="Google" id="ProtNLM"/>
    </source>
</evidence>
<dbReference type="Pfam" id="PF13469">
    <property type="entry name" value="Sulfotransfer_3"/>
    <property type="match status" value="1"/>
</dbReference>
<accession>A0A563VJS7</accession>
<organism evidence="1 2">
    <name type="scientific">Hyella patelloides LEGE 07179</name>
    <dbReference type="NCBI Taxonomy" id="945734"/>
    <lineage>
        <taxon>Bacteria</taxon>
        <taxon>Bacillati</taxon>
        <taxon>Cyanobacteriota</taxon>
        <taxon>Cyanophyceae</taxon>
        <taxon>Pleurocapsales</taxon>
        <taxon>Hyellaceae</taxon>
        <taxon>Hyella</taxon>
    </lineage>
</organism>
<name>A0A563VJS7_9CYAN</name>
<reference evidence="1 2" key="1">
    <citation type="submission" date="2019-01" db="EMBL/GenBank/DDBJ databases">
        <authorList>
            <person name="Brito A."/>
        </authorList>
    </citation>
    <scope>NUCLEOTIDE SEQUENCE [LARGE SCALE GENOMIC DNA]</scope>
    <source>
        <strain evidence="1">1</strain>
    </source>
</reference>
<dbReference type="Proteomes" id="UP000320055">
    <property type="component" value="Unassembled WGS sequence"/>
</dbReference>
<evidence type="ECO:0000313" key="2">
    <source>
        <dbReference type="Proteomes" id="UP000320055"/>
    </source>
</evidence>
<protein>
    <recommendedName>
        <fullName evidence="3">Sulfotransferase</fullName>
    </recommendedName>
</protein>
<keyword evidence="2" id="KW-1185">Reference proteome</keyword>
<gene>
    <name evidence="1" type="ORF">H1P_1160007</name>
</gene>
<dbReference type="EMBL" id="CAACVJ010000020">
    <property type="protein sequence ID" value="VEP11726.1"/>
    <property type="molecule type" value="Genomic_DNA"/>
</dbReference>
<sequence>MNNFLSKKFLNLNLFESDNSMTQSEKMFKSIQSVEQALEIIDDRFSLSRSDVIDKPIFILASSWRSGSTLLQRLINSNEQTLIWGEPFANCHLIQNQADSLRSLTETYPQDKWFLSSRKNYEKKLDQQVTDNLYPDVSDLVEGYRNLIRTVYKTPAINNGYKRWGLKEVRLTSKHGIYLQWLFPNAQFLLLHRNPYEAYKSIHHHLGKWNLFSKWPTDQISNVFDFAHHWHLLVQGYLEDAQKLGAMVIPYERLYQDNQVIADISHYLNLELNQNVVKQKIGSSYNKHQVPKSEIKKLQKIVGPLAENLGYYPF</sequence>
<dbReference type="Gene3D" id="3.40.50.300">
    <property type="entry name" value="P-loop containing nucleotide triphosphate hydrolases"/>
    <property type="match status" value="1"/>
</dbReference>
<dbReference type="OrthoDB" id="9777890at2"/>
<dbReference type="AlphaFoldDB" id="A0A563VJS7"/>